<accession>A0A5K1IDG7</accession>
<dbReference type="Proteomes" id="UP000330807">
    <property type="component" value="Unassembled WGS sequence"/>
</dbReference>
<name>A0A5K1IDG7_9ACTN</name>
<dbReference type="RefSeq" id="WP_152073584.1">
    <property type="nucleotide sequence ID" value="NZ_CAAKNY010000017.1"/>
</dbReference>
<protein>
    <submittedName>
        <fullName evidence="3">Copper-sensing transcriptional repressor CsoR</fullName>
    </submittedName>
</protein>
<dbReference type="GO" id="GO:0045892">
    <property type="term" value="P:negative regulation of DNA-templated transcription"/>
    <property type="evidence" value="ECO:0007669"/>
    <property type="project" value="UniProtKB-ARBA"/>
</dbReference>
<evidence type="ECO:0000313" key="3">
    <source>
        <dbReference type="EMBL" id="VWM05395.1"/>
    </source>
</evidence>
<comment type="similarity">
    <text evidence="1">Belongs to the CsoR family.</text>
</comment>
<dbReference type="PANTHER" id="PTHR33677">
    <property type="entry name" value="TRANSCRIPTIONAL REPRESSOR FRMR-RELATED"/>
    <property type="match status" value="1"/>
</dbReference>
<keyword evidence="2" id="KW-0186">Copper</keyword>
<dbReference type="InterPro" id="IPR003735">
    <property type="entry name" value="Metal_Tscrpt_repr"/>
</dbReference>
<dbReference type="GO" id="GO:0046872">
    <property type="term" value="F:metal ion binding"/>
    <property type="evidence" value="ECO:0007669"/>
    <property type="project" value="InterPro"/>
</dbReference>
<organism evidence="3 4">
    <name type="scientific">Collinsella aerofaciens</name>
    <dbReference type="NCBI Taxonomy" id="74426"/>
    <lineage>
        <taxon>Bacteria</taxon>
        <taxon>Bacillati</taxon>
        <taxon>Actinomycetota</taxon>
        <taxon>Coriobacteriia</taxon>
        <taxon>Coriobacteriales</taxon>
        <taxon>Coriobacteriaceae</taxon>
        <taxon>Collinsella</taxon>
    </lineage>
</organism>
<dbReference type="Gene3D" id="1.20.58.1000">
    <property type="entry name" value="Metal-sensitive repressor, helix protomer"/>
    <property type="match status" value="1"/>
</dbReference>
<dbReference type="OrthoDB" id="9811244at2"/>
<evidence type="ECO:0000313" key="4">
    <source>
        <dbReference type="Proteomes" id="UP000330807"/>
    </source>
</evidence>
<reference evidence="3 4" key="1">
    <citation type="submission" date="2019-10" db="EMBL/GenBank/DDBJ databases">
        <authorList>
            <person name="Wolf R A."/>
        </authorList>
    </citation>
    <scope>NUCLEOTIDE SEQUENCE [LARGE SCALE GENOMIC DNA]</scope>
    <source>
        <strain evidence="3">Collinsella_aerofaciens_AK_138A</strain>
    </source>
</reference>
<dbReference type="EMBL" id="CABWIH010000131">
    <property type="protein sequence ID" value="VWM05395.1"/>
    <property type="molecule type" value="Genomic_DNA"/>
</dbReference>
<dbReference type="AlphaFoldDB" id="A0A5K1IDG7"/>
<dbReference type="CDD" id="cd10159">
    <property type="entry name" value="CsoR-like_DUF156_2"/>
    <property type="match status" value="1"/>
</dbReference>
<dbReference type="GO" id="GO:0003677">
    <property type="term" value="F:DNA binding"/>
    <property type="evidence" value="ECO:0007669"/>
    <property type="project" value="InterPro"/>
</dbReference>
<evidence type="ECO:0000256" key="2">
    <source>
        <dbReference type="ARBA" id="ARBA00023008"/>
    </source>
</evidence>
<dbReference type="InterPro" id="IPR038390">
    <property type="entry name" value="Metal_Tscrpt_repr_sf"/>
</dbReference>
<sequence>MMADHKSVTRMLKTARGQIDGILRMVEEDRYCVDISTQLMATQALIARINADVLKAHIEGCVASAIESGDEELKAAKLAEIERVVEKLAK</sequence>
<dbReference type="Pfam" id="PF02583">
    <property type="entry name" value="Trns_repr_metal"/>
    <property type="match status" value="1"/>
</dbReference>
<proteinExistence type="inferred from homology"/>
<evidence type="ECO:0000256" key="1">
    <source>
        <dbReference type="ARBA" id="ARBA00005428"/>
    </source>
</evidence>
<gene>
    <name evidence="3" type="primary">csoR</name>
    <name evidence="3" type="ORF">LMKDKBCB_00733</name>
</gene>